<dbReference type="PANTHER" id="PTHR45128">
    <property type="entry name" value="METHYLTRANSFERASE TYPE 11"/>
    <property type="match status" value="1"/>
</dbReference>
<dbReference type="Pfam" id="PF13489">
    <property type="entry name" value="Methyltransf_23"/>
    <property type="match status" value="1"/>
</dbReference>
<sequence>MATDPSELESEPTEAADAFAERLLTDAAGAFTVFQVYLGDQLGYYRTLADTLDALTAEELAAATGTDERYTREWLEAQTVGGVLTVADASGAPDGRRYRLPEAYEPLLVEEEHLDFLAPLCQTFVGAVGPIERVVDAYRTGQAIPFEDYGADLHEGQARMNRPAFLHQLGQEWIPTMADVDERLRSDPDARVVDVGTGHAWSSIGIARVYSDVYVDAVDLDEASVAVARENVAAAGLDDRIEVHHRDAADLDGAGEYALATAFECVHDMPDPVGVLRTMREVVADDGAVLVMDERVGETFTGESDLVEGLMYGWSVFHCLPVGRTEEPSAETGTVMREETLREYAEEAGFSKVDVLPIESFFFRFYRLTP</sequence>
<evidence type="ECO:0000313" key="3">
    <source>
        <dbReference type="Proteomes" id="UP001595921"/>
    </source>
</evidence>
<proteinExistence type="predicted"/>
<dbReference type="EMBL" id="JBHSDS010000007">
    <property type="protein sequence ID" value="MFC4359043.1"/>
    <property type="molecule type" value="Genomic_DNA"/>
</dbReference>
<feature type="domain" description="S-adenosylmethionine-dependent methyltransferase Rv2258c-like winged HTH" evidence="1">
    <location>
        <begin position="36"/>
        <end position="102"/>
    </location>
</feature>
<dbReference type="GO" id="GO:0032259">
    <property type="term" value="P:methylation"/>
    <property type="evidence" value="ECO:0007669"/>
    <property type="project" value="UniProtKB-KW"/>
</dbReference>
<gene>
    <name evidence="2" type="ORF">ACFO0N_13925</name>
</gene>
<dbReference type="PANTHER" id="PTHR45128:SF2">
    <property type="entry name" value="METHYLTRANSFERASE DOMAIN-CONTAINING PROTEIN"/>
    <property type="match status" value="1"/>
</dbReference>
<keyword evidence="3" id="KW-1185">Reference proteome</keyword>
<keyword evidence="2" id="KW-0808">Transferase</keyword>
<dbReference type="Proteomes" id="UP001595921">
    <property type="component" value="Unassembled WGS sequence"/>
</dbReference>
<dbReference type="Pfam" id="PF21320">
    <property type="entry name" value="WHD_Rv2258c"/>
    <property type="match status" value="1"/>
</dbReference>
<evidence type="ECO:0000313" key="2">
    <source>
        <dbReference type="EMBL" id="MFC4359043.1"/>
    </source>
</evidence>
<dbReference type="RefSeq" id="WP_267620101.1">
    <property type="nucleotide sequence ID" value="NZ_JAODIW010000004.1"/>
</dbReference>
<dbReference type="SUPFAM" id="SSF53335">
    <property type="entry name" value="S-adenosyl-L-methionine-dependent methyltransferases"/>
    <property type="match status" value="1"/>
</dbReference>
<dbReference type="Gene3D" id="3.40.50.150">
    <property type="entry name" value="Vaccinia Virus protein VP39"/>
    <property type="match status" value="1"/>
</dbReference>
<dbReference type="EC" id="2.1.1.-" evidence="2"/>
<dbReference type="InterPro" id="IPR048711">
    <property type="entry name" value="WHD_Rv2258c"/>
</dbReference>
<dbReference type="AlphaFoldDB" id="A0ABD5PE94"/>
<dbReference type="GO" id="GO:0008168">
    <property type="term" value="F:methyltransferase activity"/>
    <property type="evidence" value="ECO:0007669"/>
    <property type="project" value="UniProtKB-KW"/>
</dbReference>
<dbReference type="Gene3D" id="1.10.10.10">
    <property type="entry name" value="Winged helix-like DNA-binding domain superfamily/Winged helix DNA-binding domain"/>
    <property type="match status" value="1"/>
</dbReference>
<dbReference type="InterPro" id="IPR053173">
    <property type="entry name" value="SAM-binding_MTase"/>
</dbReference>
<dbReference type="CDD" id="cd02440">
    <property type="entry name" value="AdoMet_MTases"/>
    <property type="match status" value="1"/>
</dbReference>
<dbReference type="InterPro" id="IPR029063">
    <property type="entry name" value="SAM-dependent_MTases_sf"/>
</dbReference>
<reference evidence="2 3" key="1">
    <citation type="journal article" date="2019" name="Int. J. Syst. Evol. Microbiol.">
        <title>The Global Catalogue of Microorganisms (GCM) 10K type strain sequencing project: providing services to taxonomists for standard genome sequencing and annotation.</title>
        <authorList>
            <consortium name="The Broad Institute Genomics Platform"/>
            <consortium name="The Broad Institute Genome Sequencing Center for Infectious Disease"/>
            <person name="Wu L."/>
            <person name="Ma J."/>
        </authorList>
    </citation>
    <scope>NUCLEOTIDE SEQUENCE [LARGE SCALE GENOMIC DNA]</scope>
    <source>
        <strain evidence="2 3">CGMCC 1.12553</strain>
    </source>
</reference>
<name>A0ABD5PE94_9EURY</name>
<evidence type="ECO:0000259" key="1">
    <source>
        <dbReference type="Pfam" id="PF21320"/>
    </source>
</evidence>
<comment type="caution">
    <text evidence="2">The sequence shown here is derived from an EMBL/GenBank/DDBJ whole genome shotgun (WGS) entry which is preliminary data.</text>
</comment>
<dbReference type="InterPro" id="IPR036388">
    <property type="entry name" value="WH-like_DNA-bd_sf"/>
</dbReference>
<protein>
    <submittedName>
        <fullName evidence="2">SAM-dependent methyltransferase</fullName>
        <ecNumber evidence="2">2.1.1.-</ecNumber>
    </submittedName>
</protein>
<organism evidence="2 3">
    <name type="scientific">Halobium salinum</name>
    <dbReference type="NCBI Taxonomy" id="1364940"/>
    <lineage>
        <taxon>Archaea</taxon>
        <taxon>Methanobacteriati</taxon>
        <taxon>Methanobacteriota</taxon>
        <taxon>Stenosarchaea group</taxon>
        <taxon>Halobacteria</taxon>
        <taxon>Halobacteriales</taxon>
        <taxon>Haloferacaceae</taxon>
        <taxon>Halobium</taxon>
    </lineage>
</organism>
<accession>A0ABD5PE94</accession>
<keyword evidence="2" id="KW-0489">Methyltransferase</keyword>